<dbReference type="AlphaFoldDB" id="A0A4D4MLK7"/>
<reference evidence="1 2" key="1">
    <citation type="submission" date="2019-04" db="EMBL/GenBank/DDBJ databases">
        <title>Draft genome sequences of Streptomyces avermitilis ATCC 31267.</title>
        <authorList>
            <person name="Komaki H."/>
            <person name="Tamura T."/>
            <person name="Hosoyama A."/>
        </authorList>
    </citation>
    <scope>NUCLEOTIDE SEQUENCE [LARGE SCALE GENOMIC DNA]</scope>
    <source>
        <strain evidence="1 2">ATCC 31267</strain>
    </source>
</reference>
<evidence type="ECO:0000313" key="1">
    <source>
        <dbReference type="EMBL" id="GDY72656.1"/>
    </source>
</evidence>
<protein>
    <submittedName>
        <fullName evidence="1">Uncharacterized protein</fullName>
    </submittedName>
</protein>
<gene>
    <name evidence="1" type="ORF">SAV31267_021410</name>
</gene>
<dbReference type="Proteomes" id="UP000299211">
    <property type="component" value="Unassembled WGS sequence"/>
</dbReference>
<comment type="caution">
    <text evidence="1">The sequence shown here is derived from an EMBL/GenBank/DDBJ whole genome shotgun (WGS) entry which is preliminary data.</text>
</comment>
<proteinExistence type="predicted"/>
<accession>A0A4D4MLK7</accession>
<organism evidence="1 2">
    <name type="scientific">Streptomyces avermitilis</name>
    <dbReference type="NCBI Taxonomy" id="33903"/>
    <lineage>
        <taxon>Bacteria</taxon>
        <taxon>Bacillati</taxon>
        <taxon>Actinomycetota</taxon>
        <taxon>Actinomycetes</taxon>
        <taxon>Kitasatosporales</taxon>
        <taxon>Streptomycetaceae</taxon>
        <taxon>Streptomyces</taxon>
    </lineage>
</organism>
<evidence type="ECO:0000313" key="2">
    <source>
        <dbReference type="Proteomes" id="UP000299211"/>
    </source>
</evidence>
<name>A0A4D4MLK7_STRAX</name>
<dbReference type="EMBL" id="BJHY01000001">
    <property type="protein sequence ID" value="GDY72656.1"/>
    <property type="molecule type" value="Genomic_DNA"/>
</dbReference>
<sequence>MAAGRPDADVAGAGGPVQALGEEVAGEDPLDGFLGSGVEGGVHGVGIGRVIPQSCGYRQ</sequence>